<dbReference type="Proteomes" id="UP000076632">
    <property type="component" value="Unassembled WGS sequence"/>
</dbReference>
<dbReference type="Gene3D" id="1.10.10.1460">
    <property type="match status" value="1"/>
</dbReference>
<dbReference type="PANTHER" id="PTHR28124">
    <property type="entry name" value="DNA REPLICATION REGULATOR SLD2"/>
    <property type="match status" value="1"/>
</dbReference>
<feature type="region of interest" description="Disordered" evidence="9">
    <location>
        <begin position="334"/>
        <end position="416"/>
    </location>
</feature>
<evidence type="ECO:0000256" key="6">
    <source>
        <dbReference type="ARBA" id="ARBA00023306"/>
    </source>
</evidence>
<proteinExistence type="inferred from homology"/>
<dbReference type="GO" id="GO:0006270">
    <property type="term" value="P:DNA replication initiation"/>
    <property type="evidence" value="ECO:0007669"/>
    <property type="project" value="UniProtKB-UniRule"/>
</dbReference>
<dbReference type="GO" id="GO:0000727">
    <property type="term" value="P:double-strand break repair via break-induced replication"/>
    <property type="evidence" value="ECO:0007669"/>
    <property type="project" value="TreeGrafter"/>
</dbReference>
<dbReference type="GO" id="GO:0031261">
    <property type="term" value="C:DNA replication preinitiation complex"/>
    <property type="evidence" value="ECO:0007669"/>
    <property type="project" value="TreeGrafter"/>
</dbReference>
<accession>A0A165G8Z1</accession>
<evidence type="ECO:0000256" key="3">
    <source>
        <dbReference type="ARBA" id="ARBA00018363"/>
    </source>
</evidence>
<dbReference type="RefSeq" id="XP_018187444.1">
    <property type="nucleotide sequence ID" value="XM_018335262.1"/>
</dbReference>
<feature type="compositionally biased region" description="Polar residues" evidence="9">
    <location>
        <begin position="70"/>
        <end position="88"/>
    </location>
</feature>
<evidence type="ECO:0000256" key="9">
    <source>
        <dbReference type="SAM" id="MobiDB-lite"/>
    </source>
</evidence>
<feature type="compositionally biased region" description="Polar residues" evidence="9">
    <location>
        <begin position="195"/>
        <end position="225"/>
    </location>
</feature>
<evidence type="ECO:0000256" key="4">
    <source>
        <dbReference type="ARBA" id="ARBA00022705"/>
    </source>
</evidence>
<evidence type="ECO:0000256" key="2">
    <source>
        <dbReference type="ARBA" id="ARBA00007276"/>
    </source>
</evidence>
<feature type="region of interest" description="Disordered" evidence="9">
    <location>
        <begin position="46"/>
        <end position="318"/>
    </location>
</feature>
<sequence length="416" mass="46463">MAVPDKATALRQELKAWEKEFASANGGRKAGRDDIKKYPEIAAKYKEYTKMRDPSSGQDKNSKAHKSQTSHRSSLPNTQKDSVSTTSLLRKVEAIETPSKRRRTYYDDGSNYYNPRRNLLTPSRRRHSQQQDQPYMGPITPSRRNHPGFLDPYDSPSSIRKLSTPPKVTAIGPTPQRDGYALGIFDLLSEHGTPQGPQTSGEPTGNAPPNANAVLQTPSKSSSSAVLDEAIIMTGKRGNRTPASSSKRFFLDSFTTPLKRKREDDPDGIGGPETPSSSTSNLLATPAFLRRDGGRKPLDAVLEEDEQTSPMTQRFWPKRRTYVKGLSTILAELREMQQEDDADGEEALREIEGNQGRPSRLGPDQEEGEEEHPGKENEKQGANANNSKWKFWKKKGAKRQTRKFNLKPVLRKSSKT</sequence>
<comment type="subcellular location">
    <subcellularLocation>
        <location evidence="1 8">Nucleus</location>
    </subcellularLocation>
</comment>
<dbReference type="GO" id="GO:0003688">
    <property type="term" value="F:DNA replication origin binding"/>
    <property type="evidence" value="ECO:0007669"/>
    <property type="project" value="TreeGrafter"/>
</dbReference>
<keyword evidence="6 8" id="KW-0131">Cell cycle</keyword>
<dbReference type="EMBL" id="KV407460">
    <property type="protein sequence ID" value="KZF21889.1"/>
    <property type="molecule type" value="Genomic_DNA"/>
</dbReference>
<keyword evidence="11" id="KW-1185">Reference proteome</keyword>
<feature type="compositionally biased region" description="Basic and acidic residues" evidence="9">
    <location>
        <begin position="289"/>
        <end position="298"/>
    </location>
</feature>
<dbReference type="GO" id="GO:0003697">
    <property type="term" value="F:single-stranded DNA binding"/>
    <property type="evidence" value="ECO:0007669"/>
    <property type="project" value="TreeGrafter"/>
</dbReference>
<comment type="similarity">
    <text evidence="2 8">Belongs to the SLD2 family.</text>
</comment>
<gene>
    <name evidence="10" type="ORF">L228DRAFT_269337</name>
</gene>
<evidence type="ECO:0000256" key="1">
    <source>
        <dbReference type="ARBA" id="ARBA00004123"/>
    </source>
</evidence>
<evidence type="ECO:0000313" key="11">
    <source>
        <dbReference type="Proteomes" id="UP000076632"/>
    </source>
</evidence>
<dbReference type="PANTHER" id="PTHR28124:SF1">
    <property type="entry name" value="DNA REPLICATION REGULATOR SLD2"/>
    <property type="match status" value="1"/>
</dbReference>
<dbReference type="GO" id="GO:1902977">
    <property type="term" value="P:mitotic DNA replication preinitiation complex assembly"/>
    <property type="evidence" value="ECO:0007669"/>
    <property type="project" value="TreeGrafter"/>
</dbReference>
<dbReference type="GeneID" id="28900399"/>
<dbReference type="OrthoDB" id="8775810at2759"/>
<keyword evidence="5 8" id="KW-0539">Nucleus</keyword>
<protein>
    <recommendedName>
        <fullName evidence="3 8">DNA replication regulator SLD2</fullName>
    </recommendedName>
</protein>
<keyword evidence="4 8" id="KW-0235">DNA replication</keyword>
<dbReference type="InterPro" id="IPR021110">
    <property type="entry name" value="DNA_rep_checkpnt_protein"/>
</dbReference>
<organism evidence="10 11">
    <name type="scientific">Xylona heveae (strain CBS 132557 / TC161)</name>
    <dbReference type="NCBI Taxonomy" id="1328760"/>
    <lineage>
        <taxon>Eukaryota</taxon>
        <taxon>Fungi</taxon>
        <taxon>Dikarya</taxon>
        <taxon>Ascomycota</taxon>
        <taxon>Pezizomycotina</taxon>
        <taxon>Xylonomycetes</taxon>
        <taxon>Xylonales</taxon>
        <taxon>Xylonaceae</taxon>
        <taxon>Xylona</taxon>
    </lineage>
</organism>
<dbReference type="Pfam" id="PF11719">
    <property type="entry name" value="Drc1-Sld2"/>
    <property type="match status" value="1"/>
</dbReference>
<dbReference type="STRING" id="1328760.A0A165G8Z1"/>
<name>A0A165G8Z1_XYLHT</name>
<dbReference type="FunFam" id="1.10.10.1460:FF:000001">
    <property type="entry name" value="DNA replication regulator Sld2"/>
    <property type="match status" value="1"/>
</dbReference>
<reference evidence="10 11" key="1">
    <citation type="journal article" date="2016" name="Fungal Biol.">
        <title>The genome of Xylona heveae provides a window into fungal endophytism.</title>
        <authorList>
            <person name="Gazis R."/>
            <person name="Kuo A."/>
            <person name="Riley R."/>
            <person name="LaButti K."/>
            <person name="Lipzen A."/>
            <person name="Lin J."/>
            <person name="Amirebrahimi M."/>
            <person name="Hesse C.N."/>
            <person name="Spatafora J.W."/>
            <person name="Henrissat B."/>
            <person name="Hainaut M."/>
            <person name="Grigoriev I.V."/>
            <person name="Hibbett D.S."/>
        </authorList>
    </citation>
    <scope>NUCLEOTIDE SEQUENCE [LARGE SCALE GENOMIC DNA]</scope>
    <source>
        <strain evidence="10 11">TC161</strain>
    </source>
</reference>
<comment type="function">
    <text evidence="7 8">Has a role in the initiation of DNA replication. Required at S-phase checkpoint.</text>
</comment>
<evidence type="ECO:0000256" key="5">
    <source>
        <dbReference type="ARBA" id="ARBA00023242"/>
    </source>
</evidence>
<dbReference type="InParanoid" id="A0A165G8Z1"/>
<dbReference type="CDD" id="cd22289">
    <property type="entry name" value="RecQL4_SLD2_NTD"/>
    <property type="match status" value="1"/>
</dbReference>
<evidence type="ECO:0000256" key="7">
    <source>
        <dbReference type="ARBA" id="ARBA00025253"/>
    </source>
</evidence>
<dbReference type="InterPro" id="IPR040203">
    <property type="entry name" value="Sld2"/>
</dbReference>
<feature type="compositionally biased region" description="Basic residues" evidence="9">
    <location>
        <begin position="390"/>
        <end position="416"/>
    </location>
</feature>
<evidence type="ECO:0000313" key="10">
    <source>
        <dbReference type="EMBL" id="KZF21889.1"/>
    </source>
</evidence>
<dbReference type="AlphaFoldDB" id="A0A165G8Z1"/>
<feature type="compositionally biased region" description="Polar residues" evidence="9">
    <location>
        <begin position="274"/>
        <end position="283"/>
    </location>
</feature>
<evidence type="ECO:0000256" key="8">
    <source>
        <dbReference type="RuleBase" id="RU367067"/>
    </source>
</evidence>
<dbReference type="OMA" id="AVRMPQK"/>